<evidence type="ECO:0000313" key="12">
    <source>
        <dbReference type="Proteomes" id="UP001497482"/>
    </source>
</evidence>
<evidence type="ECO:0000256" key="6">
    <source>
        <dbReference type="ARBA" id="ARBA00022889"/>
    </source>
</evidence>
<dbReference type="EMBL" id="OZ035829">
    <property type="protein sequence ID" value="CAL1611624.1"/>
    <property type="molecule type" value="Genomic_DNA"/>
</dbReference>
<sequence>MQRSLRSRWGHAKVTEVTLGSCKVCRQEAVADLVFLVDGSWSIGTQNFEQIRRFLGSVVQSFDVGLDRVRVGLVQYSTMPRTEFYLNTYQDKAAIQAAIQALPYMGGGTHTGLGLDFLLDQAFTAEAGSRLSQKVPQVAVVITDGKSQDGVEDEARRLKERGVLLFAVGIKDADEEQLTAIAHGNVYSVHDFSALSDISLNIVHTLCTSVEEAQGLITQLSAGEGAASDLRALHQCRGGTGSDHTAVSSCQQVREQRLTSELCTSVEEAQGLITQLSAGEGAASDLRALHQCRGGTGSDHTAVQQVREQRLTSELCTSVEEAQGLITQLSAECTRASVADVVFLVDGSSSIGTENFEEMRSFLKTVVSGLDIGEDKVRVGLAQYSSDPVTEFLLKDHVDKQEVLRQLDRVPYRLGGTETGKALDFIRTKFFTTEAGSRLAQRVPQIAVVITDGDSTDQARDDTRDITTATRDN</sequence>
<dbReference type="InterPro" id="IPR002035">
    <property type="entry name" value="VWF_A"/>
</dbReference>
<dbReference type="Proteomes" id="UP001497482">
    <property type="component" value="Chromosome 7"/>
</dbReference>
<evidence type="ECO:0000259" key="10">
    <source>
        <dbReference type="PROSITE" id="PS50234"/>
    </source>
</evidence>
<dbReference type="PROSITE" id="PS50234">
    <property type="entry name" value="VWFA"/>
    <property type="match status" value="2"/>
</dbReference>
<evidence type="ECO:0000256" key="4">
    <source>
        <dbReference type="ARBA" id="ARBA00022729"/>
    </source>
</evidence>
<keyword evidence="12" id="KW-1185">Reference proteome</keyword>
<dbReference type="GO" id="GO:0007155">
    <property type="term" value="P:cell adhesion"/>
    <property type="evidence" value="ECO:0007669"/>
    <property type="project" value="UniProtKB-KW"/>
</dbReference>
<evidence type="ECO:0000256" key="1">
    <source>
        <dbReference type="ARBA" id="ARBA00004498"/>
    </source>
</evidence>
<keyword evidence="5" id="KW-0677">Repeat</keyword>
<dbReference type="GO" id="GO:0005581">
    <property type="term" value="C:collagen trimer"/>
    <property type="evidence" value="ECO:0007669"/>
    <property type="project" value="UniProtKB-KW"/>
</dbReference>
<dbReference type="PRINTS" id="PR00453">
    <property type="entry name" value="VWFADOMAIN"/>
</dbReference>
<dbReference type="FunFam" id="3.40.50.410:FF:000001">
    <property type="entry name" value="Collagen, type XII, alpha 1"/>
    <property type="match status" value="1"/>
</dbReference>
<reference evidence="11 12" key="1">
    <citation type="submission" date="2024-04" db="EMBL/GenBank/DDBJ databases">
        <authorList>
            <person name="Waldvogel A.-M."/>
            <person name="Schoenle A."/>
        </authorList>
    </citation>
    <scope>NUCLEOTIDE SEQUENCE [LARGE SCALE GENOMIC DNA]</scope>
</reference>
<evidence type="ECO:0000256" key="5">
    <source>
        <dbReference type="ARBA" id="ARBA00022737"/>
    </source>
</evidence>
<dbReference type="Pfam" id="PF00092">
    <property type="entry name" value="VWA"/>
    <property type="match status" value="2"/>
</dbReference>
<keyword evidence="6" id="KW-0130">Cell adhesion</keyword>
<dbReference type="InterPro" id="IPR050525">
    <property type="entry name" value="ECM_Assembly_Org"/>
</dbReference>
<organism evidence="11 12">
    <name type="scientific">Knipowitschia caucasica</name>
    <name type="common">Caucasian dwarf goby</name>
    <name type="synonym">Pomatoschistus caucasicus</name>
    <dbReference type="NCBI Taxonomy" id="637954"/>
    <lineage>
        <taxon>Eukaryota</taxon>
        <taxon>Metazoa</taxon>
        <taxon>Chordata</taxon>
        <taxon>Craniata</taxon>
        <taxon>Vertebrata</taxon>
        <taxon>Euteleostomi</taxon>
        <taxon>Actinopterygii</taxon>
        <taxon>Neopterygii</taxon>
        <taxon>Teleostei</taxon>
        <taxon>Neoteleostei</taxon>
        <taxon>Acanthomorphata</taxon>
        <taxon>Gobiaria</taxon>
        <taxon>Gobiiformes</taxon>
        <taxon>Gobioidei</taxon>
        <taxon>Gobiidae</taxon>
        <taxon>Gobiinae</taxon>
        <taxon>Knipowitschia</taxon>
    </lineage>
</organism>
<feature type="domain" description="VWFA" evidence="10">
    <location>
        <begin position="340"/>
        <end position="473"/>
    </location>
</feature>
<protein>
    <recommendedName>
        <fullName evidence="10">VWFA domain-containing protein</fullName>
    </recommendedName>
</protein>
<evidence type="ECO:0000256" key="3">
    <source>
        <dbReference type="ARBA" id="ARBA00022530"/>
    </source>
</evidence>
<evidence type="ECO:0000256" key="2">
    <source>
        <dbReference type="ARBA" id="ARBA00022525"/>
    </source>
</evidence>
<proteinExistence type="predicted"/>
<accession>A0AAV2ME40</accession>
<comment type="subcellular location">
    <subcellularLocation>
        <location evidence="1">Secreted</location>
        <location evidence="1">Extracellular space</location>
        <location evidence="1">Extracellular matrix</location>
    </subcellularLocation>
</comment>
<feature type="compositionally biased region" description="Basic and acidic residues" evidence="9">
    <location>
        <begin position="457"/>
        <end position="473"/>
    </location>
</feature>
<dbReference type="PANTHER" id="PTHR24020:SF86">
    <property type="entry name" value="COLLAGEN, TYPE VI, ALPHA 4"/>
    <property type="match status" value="1"/>
</dbReference>
<dbReference type="CDD" id="cd01472">
    <property type="entry name" value="vWA_collagen"/>
    <property type="match status" value="1"/>
</dbReference>
<dbReference type="SMART" id="SM00327">
    <property type="entry name" value="VWA"/>
    <property type="match status" value="2"/>
</dbReference>
<dbReference type="PANTHER" id="PTHR24020">
    <property type="entry name" value="COLLAGEN ALPHA"/>
    <property type="match status" value="1"/>
</dbReference>
<keyword evidence="8" id="KW-0325">Glycoprotein</keyword>
<keyword evidence="3" id="KW-0272">Extracellular matrix</keyword>
<keyword evidence="4" id="KW-0732">Signal</keyword>
<evidence type="ECO:0000256" key="8">
    <source>
        <dbReference type="ARBA" id="ARBA00023180"/>
    </source>
</evidence>
<feature type="region of interest" description="Disordered" evidence="9">
    <location>
        <begin position="454"/>
        <end position="473"/>
    </location>
</feature>
<feature type="domain" description="VWFA" evidence="10">
    <location>
        <begin position="32"/>
        <end position="206"/>
    </location>
</feature>
<evidence type="ECO:0000313" key="11">
    <source>
        <dbReference type="EMBL" id="CAL1611624.1"/>
    </source>
</evidence>
<name>A0AAV2ME40_KNICA</name>
<evidence type="ECO:0000256" key="7">
    <source>
        <dbReference type="ARBA" id="ARBA00023119"/>
    </source>
</evidence>
<keyword evidence="2" id="KW-0964">Secreted</keyword>
<dbReference type="SUPFAM" id="SSF53300">
    <property type="entry name" value="vWA-like"/>
    <property type="match status" value="2"/>
</dbReference>
<dbReference type="InterPro" id="IPR036465">
    <property type="entry name" value="vWFA_dom_sf"/>
</dbReference>
<gene>
    <name evidence="11" type="ORF">KC01_LOCUS38020</name>
</gene>
<evidence type="ECO:0000256" key="9">
    <source>
        <dbReference type="SAM" id="MobiDB-lite"/>
    </source>
</evidence>
<dbReference type="AlphaFoldDB" id="A0AAV2ME40"/>
<dbReference type="Gene3D" id="3.40.50.410">
    <property type="entry name" value="von Willebrand factor, type A domain"/>
    <property type="match status" value="2"/>
</dbReference>
<keyword evidence="7" id="KW-0176">Collagen</keyword>
<dbReference type="FunFam" id="3.40.50.410:FF:000003">
    <property type="entry name" value="Collagen type VI alpha 3 chain"/>
    <property type="match status" value="1"/>
</dbReference>